<dbReference type="EMBL" id="JYDL01000396">
    <property type="protein sequence ID" value="KRX12442.1"/>
    <property type="molecule type" value="Genomic_DNA"/>
</dbReference>
<accession>A0A0V0RDT8</accession>
<sequence length="62" mass="7178">MKKFWDLDSIGIKQQEENPIQYSVSAKFHSNLTHDGSRYTVGLLWKPGYLTIAHWPSNDCKP</sequence>
<gene>
    <name evidence="1" type="ORF">T07_9000</name>
</gene>
<keyword evidence="2" id="KW-1185">Reference proteome</keyword>
<proteinExistence type="predicted"/>
<evidence type="ECO:0000313" key="1">
    <source>
        <dbReference type="EMBL" id="KRX12442.1"/>
    </source>
</evidence>
<dbReference type="Proteomes" id="UP000054630">
    <property type="component" value="Unassembled WGS sequence"/>
</dbReference>
<evidence type="ECO:0000313" key="2">
    <source>
        <dbReference type="Proteomes" id="UP000054630"/>
    </source>
</evidence>
<organism evidence="1 2">
    <name type="scientific">Trichinella nelsoni</name>
    <dbReference type="NCBI Taxonomy" id="6336"/>
    <lineage>
        <taxon>Eukaryota</taxon>
        <taxon>Metazoa</taxon>
        <taxon>Ecdysozoa</taxon>
        <taxon>Nematoda</taxon>
        <taxon>Enoplea</taxon>
        <taxon>Dorylaimia</taxon>
        <taxon>Trichinellida</taxon>
        <taxon>Trichinellidae</taxon>
        <taxon>Trichinella</taxon>
    </lineage>
</organism>
<comment type="caution">
    <text evidence="1">The sequence shown here is derived from an EMBL/GenBank/DDBJ whole genome shotgun (WGS) entry which is preliminary data.</text>
</comment>
<name>A0A0V0RDT8_9BILA</name>
<reference evidence="1 2" key="1">
    <citation type="submission" date="2015-01" db="EMBL/GenBank/DDBJ databases">
        <title>Evolution of Trichinella species and genotypes.</title>
        <authorList>
            <person name="Korhonen P.K."/>
            <person name="Edoardo P."/>
            <person name="Giuseppe L.R."/>
            <person name="Gasser R.B."/>
        </authorList>
    </citation>
    <scope>NUCLEOTIDE SEQUENCE [LARGE SCALE GENOMIC DNA]</scope>
    <source>
        <strain evidence="1">ISS37</strain>
    </source>
</reference>
<dbReference type="OrthoDB" id="6435240at2759"/>
<dbReference type="AlphaFoldDB" id="A0A0V0RDT8"/>
<protein>
    <submittedName>
        <fullName evidence="1">Uncharacterized protein</fullName>
    </submittedName>
</protein>